<dbReference type="Gene3D" id="3.40.50.300">
    <property type="entry name" value="P-loop containing nucleotide triphosphate hydrolases"/>
    <property type="match status" value="1"/>
</dbReference>
<dbReference type="SMART" id="SM00994">
    <property type="entry name" value="zf-C4_ClpX"/>
    <property type="match status" value="1"/>
</dbReference>
<comment type="caution">
    <text evidence="9">The sequence shown here is derived from an EMBL/GenBank/DDBJ whole genome shotgun (WGS) entry which is preliminary data.</text>
</comment>
<comment type="subunit">
    <text evidence="6">Component of the ClpX-ClpP complex. Forms a hexameric ring that, in the presence of ATP, binds to fourteen ClpP subunits assembled into a disk-like structure with a central cavity, resembling the structure of eukaryotic proteasomes.</text>
</comment>
<dbReference type="InterPro" id="IPR050052">
    <property type="entry name" value="ATP-dep_Clp_protease_ClpX"/>
</dbReference>
<dbReference type="InterPro" id="IPR059188">
    <property type="entry name" value="Znf_CLPX-like"/>
</dbReference>
<dbReference type="GO" id="GO:0016887">
    <property type="term" value="F:ATP hydrolysis activity"/>
    <property type="evidence" value="ECO:0007669"/>
    <property type="project" value="InterPro"/>
</dbReference>
<evidence type="ECO:0000256" key="1">
    <source>
        <dbReference type="ARBA" id="ARBA00022723"/>
    </source>
</evidence>
<dbReference type="Pfam" id="PF10431">
    <property type="entry name" value="ClpB_D2-small"/>
    <property type="match status" value="1"/>
</dbReference>
<feature type="binding site" evidence="6 7">
    <location>
        <position position="12"/>
    </location>
    <ligand>
        <name>Zn(2+)</name>
        <dbReference type="ChEBI" id="CHEBI:29105"/>
    </ligand>
</feature>
<evidence type="ECO:0000256" key="5">
    <source>
        <dbReference type="ARBA" id="ARBA00023186"/>
    </source>
</evidence>
<dbReference type="Pfam" id="PF06689">
    <property type="entry name" value="zf-C4_ClpX"/>
    <property type="match status" value="1"/>
</dbReference>
<keyword evidence="5 6" id="KW-0143">Chaperone</keyword>
<dbReference type="GO" id="GO:0046983">
    <property type="term" value="F:protein dimerization activity"/>
    <property type="evidence" value="ECO:0007669"/>
    <property type="project" value="UniProtKB-UniRule"/>
</dbReference>
<dbReference type="InterPro" id="IPR019489">
    <property type="entry name" value="Clp_ATPase_C"/>
</dbReference>
<dbReference type="Pfam" id="PF07724">
    <property type="entry name" value="AAA_2"/>
    <property type="match status" value="1"/>
</dbReference>
<dbReference type="GO" id="GO:0051603">
    <property type="term" value="P:proteolysis involved in protein catabolic process"/>
    <property type="evidence" value="ECO:0007669"/>
    <property type="project" value="TreeGrafter"/>
</dbReference>
<keyword evidence="10" id="KW-1185">Reference proteome</keyword>
<dbReference type="InterPro" id="IPR003593">
    <property type="entry name" value="AAA+_ATPase"/>
</dbReference>
<evidence type="ECO:0000256" key="7">
    <source>
        <dbReference type="PROSITE-ProRule" id="PRU01250"/>
    </source>
</evidence>
<feature type="binding site" evidence="6">
    <location>
        <begin position="117"/>
        <end position="124"/>
    </location>
    <ligand>
        <name>ATP</name>
        <dbReference type="ChEBI" id="CHEBI:30616"/>
    </ligand>
</feature>
<dbReference type="GO" id="GO:0008270">
    <property type="term" value="F:zinc ion binding"/>
    <property type="evidence" value="ECO:0007669"/>
    <property type="project" value="UniProtKB-UniRule"/>
</dbReference>
<dbReference type="GO" id="GO:0051082">
    <property type="term" value="F:unfolded protein binding"/>
    <property type="evidence" value="ECO:0007669"/>
    <property type="project" value="UniProtKB-UniRule"/>
</dbReference>
<feature type="binding site" evidence="6 7">
    <location>
        <position position="37"/>
    </location>
    <ligand>
        <name>Zn(2+)</name>
        <dbReference type="ChEBI" id="CHEBI:29105"/>
    </ligand>
</feature>
<dbReference type="InterPro" id="IPR038366">
    <property type="entry name" value="Znf_CppX_C4_sf"/>
</dbReference>
<dbReference type="SMART" id="SM00382">
    <property type="entry name" value="AAA"/>
    <property type="match status" value="1"/>
</dbReference>
<reference evidence="10" key="1">
    <citation type="submission" date="2015-12" db="EMBL/GenBank/DDBJ databases">
        <authorList>
            <person name="Lodha T.D."/>
            <person name="Chintalapati S."/>
            <person name="Chintalapati V.R."/>
            <person name="Sravanthi T."/>
        </authorList>
    </citation>
    <scope>NUCLEOTIDE SEQUENCE [LARGE SCALE GENOMIC DNA]</scope>
    <source>
        <strain evidence="10">JC133</strain>
    </source>
</reference>
<dbReference type="GO" id="GO:0009376">
    <property type="term" value="C:HslUV protease complex"/>
    <property type="evidence" value="ECO:0007669"/>
    <property type="project" value="TreeGrafter"/>
</dbReference>
<dbReference type="Gene3D" id="1.10.8.60">
    <property type="match status" value="1"/>
</dbReference>
<dbReference type="InterPro" id="IPR004487">
    <property type="entry name" value="Clp_protease_ATP-bd_su_ClpX"/>
</dbReference>
<feature type="domain" description="ClpX-type ZB" evidence="8">
    <location>
        <begin position="1"/>
        <end position="53"/>
    </location>
</feature>
<dbReference type="InterPro" id="IPR046425">
    <property type="entry name" value="ClpX_bact"/>
</dbReference>
<sequence length="413" mass="45608">MIKQKNETGKSCSFCGKKAEHARRLIAGPGVYICDECVNVCKRMIDEEDDILTSTILETVPSPKEIKEYLDNYVIGQDQAKKILSVAVYNHYKRISHKVDLEDEVELEKSNVLLIGPTGTGKTLLAQTLARKMKVPFAIADATTLTEAGYVGEDVENILLKLYQAAGGNISATERGIIYIDEIDKIARKSENASITRDVSGEGVQQALLKIIEGTSASVPPQGGRKHPSQEMIRIDTSNILFIVGGAFVGLDRVIDSRISKQPMGFGADVQTSAEKDLVSLYKQIHPDDLIKFGLIPEFVGRLPIHVTLEDLDITALTRILKEPRNSVVKQYQLSMRLDNVDLVFEEGSLEAIAEQALTRKTGARGLRAIVERIMTEVMYEIPSMEGEKRVAITKDDILKGQKPVIEVIQKSA</sequence>
<dbReference type="CDD" id="cd19497">
    <property type="entry name" value="RecA-like_ClpX"/>
    <property type="match status" value="1"/>
</dbReference>
<protein>
    <recommendedName>
        <fullName evidence="6">ATP-dependent Clp protease ATP-binding subunit ClpX</fullName>
    </recommendedName>
</protein>
<dbReference type="PANTHER" id="PTHR48102:SF7">
    <property type="entry name" value="ATP-DEPENDENT CLP PROTEASE ATP-BINDING SUBUNIT CLPX-LIKE, MITOCHONDRIAL"/>
    <property type="match status" value="1"/>
</dbReference>
<keyword evidence="9" id="KW-0645">Protease</keyword>
<organism evidence="9 10">
    <name type="scientific">Alkalispirochaeta sphaeroplastigenens</name>
    <dbReference type="NCBI Taxonomy" id="1187066"/>
    <lineage>
        <taxon>Bacteria</taxon>
        <taxon>Pseudomonadati</taxon>
        <taxon>Spirochaetota</taxon>
        <taxon>Spirochaetia</taxon>
        <taxon>Spirochaetales</taxon>
        <taxon>Spirochaetaceae</taxon>
        <taxon>Alkalispirochaeta</taxon>
    </lineage>
</organism>
<dbReference type="NCBIfam" id="TIGR00382">
    <property type="entry name" value="clpX"/>
    <property type="match status" value="1"/>
</dbReference>
<dbReference type="GO" id="GO:0140662">
    <property type="term" value="F:ATP-dependent protein folding chaperone"/>
    <property type="evidence" value="ECO:0007669"/>
    <property type="project" value="InterPro"/>
</dbReference>
<accession>A0A2S4JG87</accession>
<dbReference type="FunFam" id="1.10.8.60:FF:000002">
    <property type="entry name" value="ATP-dependent Clp protease ATP-binding subunit ClpX"/>
    <property type="match status" value="1"/>
</dbReference>
<dbReference type="Proteomes" id="UP000237350">
    <property type="component" value="Unassembled WGS sequence"/>
</dbReference>
<comment type="similarity">
    <text evidence="6 7">Belongs to the ClpX chaperone family.</text>
</comment>
<feature type="binding site" evidence="6 7">
    <location>
        <position position="34"/>
    </location>
    <ligand>
        <name>Zn(2+)</name>
        <dbReference type="ChEBI" id="CHEBI:29105"/>
    </ligand>
</feature>
<dbReference type="OrthoDB" id="9804062at2"/>
<dbReference type="GO" id="GO:0005524">
    <property type="term" value="F:ATP binding"/>
    <property type="evidence" value="ECO:0007669"/>
    <property type="project" value="UniProtKB-UniRule"/>
</dbReference>
<proteinExistence type="inferred from homology"/>
<dbReference type="Gene3D" id="6.20.220.10">
    <property type="entry name" value="ClpX chaperone, C4-type zinc finger domain"/>
    <property type="match status" value="1"/>
</dbReference>
<dbReference type="FunFam" id="3.40.50.300:FF:000005">
    <property type="entry name" value="ATP-dependent Clp protease ATP-binding subunit ClpX"/>
    <property type="match status" value="1"/>
</dbReference>
<dbReference type="RefSeq" id="WP_103681115.1">
    <property type="nucleotide sequence ID" value="NZ_LPWH01000122.1"/>
</dbReference>
<evidence type="ECO:0000256" key="3">
    <source>
        <dbReference type="ARBA" id="ARBA00022833"/>
    </source>
</evidence>
<evidence type="ECO:0000313" key="9">
    <source>
        <dbReference type="EMBL" id="POQ98516.1"/>
    </source>
</evidence>
<evidence type="ECO:0000313" key="10">
    <source>
        <dbReference type="Proteomes" id="UP000237350"/>
    </source>
</evidence>
<dbReference type="InterPro" id="IPR010603">
    <property type="entry name" value="Znf_CppX_C4"/>
</dbReference>
<dbReference type="GO" id="GO:0008233">
    <property type="term" value="F:peptidase activity"/>
    <property type="evidence" value="ECO:0007669"/>
    <property type="project" value="UniProtKB-KW"/>
</dbReference>
<dbReference type="SMART" id="SM01086">
    <property type="entry name" value="ClpB_D2-small"/>
    <property type="match status" value="1"/>
</dbReference>
<keyword evidence="3 6" id="KW-0862">Zinc</keyword>
<evidence type="ECO:0000256" key="4">
    <source>
        <dbReference type="ARBA" id="ARBA00022840"/>
    </source>
</evidence>
<dbReference type="SUPFAM" id="SSF52540">
    <property type="entry name" value="P-loop containing nucleoside triphosphate hydrolases"/>
    <property type="match status" value="1"/>
</dbReference>
<keyword evidence="4 6" id="KW-0067">ATP-binding</keyword>
<dbReference type="SUPFAM" id="SSF57716">
    <property type="entry name" value="Glucocorticoid receptor-like (DNA-binding domain)"/>
    <property type="match status" value="1"/>
</dbReference>
<dbReference type="AlphaFoldDB" id="A0A2S4JG87"/>
<keyword evidence="1 6" id="KW-0479">Metal-binding</keyword>
<dbReference type="EMBL" id="LPWH01000122">
    <property type="protein sequence ID" value="POQ98516.1"/>
    <property type="molecule type" value="Genomic_DNA"/>
</dbReference>
<dbReference type="InterPro" id="IPR027417">
    <property type="entry name" value="P-loop_NTPase"/>
</dbReference>
<dbReference type="NCBIfam" id="NF003745">
    <property type="entry name" value="PRK05342.1"/>
    <property type="match status" value="1"/>
</dbReference>
<dbReference type="PANTHER" id="PTHR48102">
    <property type="entry name" value="ATP-DEPENDENT CLP PROTEASE ATP-BINDING SUBUNIT CLPX-LIKE, MITOCHONDRIAL-RELATED"/>
    <property type="match status" value="1"/>
</dbReference>
<gene>
    <name evidence="6" type="primary">clpX</name>
    <name evidence="9" type="ORF">AU468_13075</name>
</gene>
<keyword evidence="2 6" id="KW-0547">Nucleotide-binding</keyword>
<dbReference type="PROSITE" id="PS51902">
    <property type="entry name" value="CLPX_ZB"/>
    <property type="match status" value="1"/>
</dbReference>
<evidence type="ECO:0000256" key="2">
    <source>
        <dbReference type="ARBA" id="ARBA00022741"/>
    </source>
</evidence>
<dbReference type="InterPro" id="IPR003959">
    <property type="entry name" value="ATPase_AAA_core"/>
</dbReference>
<feature type="binding site" evidence="6 7">
    <location>
        <position position="15"/>
    </location>
    <ligand>
        <name>Zn(2+)</name>
        <dbReference type="ChEBI" id="CHEBI:29105"/>
    </ligand>
</feature>
<name>A0A2S4JG87_9SPIO</name>
<evidence type="ECO:0000256" key="6">
    <source>
        <dbReference type="HAMAP-Rule" id="MF_00175"/>
    </source>
</evidence>
<comment type="function">
    <text evidence="6">ATP-dependent specificity component of the Clp protease. It directs the protease to specific substrates. Can perform chaperone functions in the absence of ClpP.</text>
</comment>
<evidence type="ECO:0000259" key="8">
    <source>
        <dbReference type="PROSITE" id="PS51902"/>
    </source>
</evidence>
<dbReference type="HAMAP" id="MF_00175">
    <property type="entry name" value="ClpX"/>
    <property type="match status" value="1"/>
</dbReference>
<keyword evidence="9" id="KW-0378">Hydrolase</keyword>
<dbReference type="GO" id="GO:0051301">
    <property type="term" value="P:cell division"/>
    <property type="evidence" value="ECO:0007669"/>
    <property type="project" value="TreeGrafter"/>
</dbReference>